<dbReference type="InterPro" id="IPR013083">
    <property type="entry name" value="Znf_RING/FYVE/PHD"/>
</dbReference>
<evidence type="ECO:0000259" key="2">
    <source>
        <dbReference type="PROSITE" id="PS50271"/>
    </source>
</evidence>
<gene>
    <name evidence="3" type="ORF">J0P97_13515</name>
</gene>
<dbReference type="Gene3D" id="3.30.40.10">
    <property type="entry name" value="Zinc/RING finger domain, C3HC4 (zinc finger)"/>
    <property type="match status" value="1"/>
</dbReference>
<dbReference type="InterPro" id="IPR001607">
    <property type="entry name" value="Znf_UBP"/>
</dbReference>
<dbReference type="PROSITE" id="PS50271">
    <property type="entry name" value="ZF_UBP"/>
    <property type="match status" value="1"/>
</dbReference>
<evidence type="ECO:0000313" key="3">
    <source>
        <dbReference type="EMBL" id="MBT8799078.1"/>
    </source>
</evidence>
<evidence type="ECO:0000256" key="1">
    <source>
        <dbReference type="SAM" id="MobiDB-lite"/>
    </source>
</evidence>
<keyword evidence="4" id="KW-1185">Reference proteome</keyword>
<evidence type="ECO:0000313" key="4">
    <source>
        <dbReference type="Proteomes" id="UP000740605"/>
    </source>
</evidence>
<feature type="domain" description="UBP-type" evidence="2">
    <location>
        <begin position="1"/>
        <end position="101"/>
    </location>
</feature>
<comment type="caution">
    <text evidence="3">The sequence shown here is derived from an EMBL/GenBank/DDBJ whole genome shotgun (WGS) entry which is preliminary data.</text>
</comment>
<proteinExistence type="predicted"/>
<dbReference type="EMBL" id="JAFLHG010000013">
    <property type="protein sequence ID" value="MBT8799078.1"/>
    <property type="molecule type" value="Genomic_DNA"/>
</dbReference>
<organism evidence="3 4">
    <name type="scientific">Microbacterium flavum</name>
    <dbReference type="NCBI Taxonomy" id="415216"/>
    <lineage>
        <taxon>Bacteria</taxon>
        <taxon>Bacillati</taxon>
        <taxon>Actinomycetota</taxon>
        <taxon>Actinomycetes</taxon>
        <taxon>Micrococcales</taxon>
        <taxon>Microbacteriaceae</taxon>
        <taxon>Microbacterium</taxon>
    </lineage>
</organism>
<dbReference type="RefSeq" id="WP_215488307.1">
    <property type="nucleotide sequence ID" value="NZ_BAAAPJ010000001.1"/>
</dbReference>
<dbReference type="Proteomes" id="UP000740605">
    <property type="component" value="Unassembled WGS sequence"/>
</dbReference>
<protein>
    <submittedName>
        <fullName evidence="3">UBP-type zinc finger domain-containing protein</fullName>
    </submittedName>
</protein>
<reference evidence="3 4" key="1">
    <citation type="submission" date="2021-03" db="EMBL/GenBank/DDBJ databases">
        <title>Microbacterium pauli sp. nov., isolated from microfiltered milk.</title>
        <authorList>
            <person name="Bellassi P."/>
            <person name="Fontana A."/>
            <person name="Callegari M.L."/>
            <person name="Lorenzo M."/>
            <person name="Cappa F."/>
        </authorList>
    </citation>
    <scope>NUCLEOTIDE SEQUENCE [LARGE SCALE GENOMIC DNA]</scope>
    <source>
        <strain evidence="3 4">DSM 18909</strain>
    </source>
</reference>
<accession>A0ABS5XX08</accession>
<dbReference type="Pfam" id="PF02148">
    <property type="entry name" value="zf-UBP"/>
    <property type="match status" value="1"/>
</dbReference>
<name>A0ABS5XX08_9MICO</name>
<feature type="region of interest" description="Disordered" evidence="1">
    <location>
        <begin position="88"/>
        <end position="111"/>
    </location>
</feature>
<dbReference type="SUPFAM" id="SSF57850">
    <property type="entry name" value="RING/U-box"/>
    <property type="match status" value="1"/>
</dbReference>
<sequence length="119" mass="12839">MSIDLQAGDIDESVPSSGPGCVECTATGGWWLHLRRCAECGHVGCCDNSPSQHGTKHSETTGHAVIQSYEPGEEWFYDYRSGQFFDGPRLAAPTSHPQSQPVPGPDGHVPANWQALLHP</sequence>